<dbReference type="AlphaFoldDB" id="A0A951UXB4"/>
<gene>
    <name evidence="1" type="ORF">KME60_34625</name>
</gene>
<reference evidence="1" key="1">
    <citation type="submission" date="2021-05" db="EMBL/GenBank/DDBJ databases">
        <authorList>
            <person name="Pietrasiak N."/>
            <person name="Ward R."/>
            <person name="Stajich J.E."/>
            <person name="Kurbessoian T."/>
        </authorList>
    </citation>
    <scope>NUCLEOTIDE SEQUENCE</scope>
    <source>
        <strain evidence="1">GSE-NOS-MK-12-04C</strain>
    </source>
</reference>
<proteinExistence type="predicted"/>
<evidence type="ECO:0000313" key="2">
    <source>
        <dbReference type="Proteomes" id="UP000729701"/>
    </source>
</evidence>
<evidence type="ECO:0000313" key="1">
    <source>
        <dbReference type="EMBL" id="MBW4672417.1"/>
    </source>
</evidence>
<sequence length="68" mass="7938">MGSLPSPVSKALLVAVEERFPERNLIDILRNVDYWTNFTRHFGPMSGSDPKLERATERYLLTCHYRNQ</sequence>
<name>A0A951UXB4_9CYAN</name>
<comment type="caution">
    <text evidence="1">The sequence shown here is derived from an EMBL/GenBank/DDBJ whole genome shotgun (WGS) entry which is preliminary data.</text>
</comment>
<organism evidence="1 2">
    <name type="scientific">Cyanomargarita calcarea GSE-NOS-MK-12-04C</name>
    <dbReference type="NCBI Taxonomy" id="2839659"/>
    <lineage>
        <taxon>Bacteria</taxon>
        <taxon>Bacillati</taxon>
        <taxon>Cyanobacteriota</taxon>
        <taxon>Cyanophyceae</taxon>
        <taxon>Nostocales</taxon>
        <taxon>Cyanomargaritaceae</taxon>
        <taxon>Cyanomargarita</taxon>
    </lineage>
</organism>
<dbReference type="Proteomes" id="UP000729701">
    <property type="component" value="Unassembled WGS sequence"/>
</dbReference>
<dbReference type="EMBL" id="JAHHGZ010000077">
    <property type="protein sequence ID" value="MBW4672417.1"/>
    <property type="molecule type" value="Genomic_DNA"/>
</dbReference>
<reference evidence="1" key="2">
    <citation type="journal article" date="2022" name="Microbiol. Resour. Announc.">
        <title>Metagenome Sequencing to Explore Phylogenomics of Terrestrial Cyanobacteria.</title>
        <authorList>
            <person name="Ward R.D."/>
            <person name="Stajich J.E."/>
            <person name="Johansen J.R."/>
            <person name="Huntemann M."/>
            <person name="Clum A."/>
            <person name="Foster B."/>
            <person name="Foster B."/>
            <person name="Roux S."/>
            <person name="Palaniappan K."/>
            <person name="Varghese N."/>
            <person name="Mukherjee S."/>
            <person name="Reddy T.B.K."/>
            <person name="Daum C."/>
            <person name="Copeland A."/>
            <person name="Chen I.A."/>
            <person name="Ivanova N.N."/>
            <person name="Kyrpides N.C."/>
            <person name="Shapiro N."/>
            <person name="Eloe-Fadrosh E.A."/>
            <person name="Pietrasiak N."/>
        </authorList>
    </citation>
    <scope>NUCLEOTIDE SEQUENCE</scope>
    <source>
        <strain evidence="1">GSE-NOS-MK-12-04C</strain>
    </source>
</reference>
<protein>
    <submittedName>
        <fullName evidence="1">Transposase</fullName>
    </submittedName>
</protein>
<accession>A0A951UXB4</accession>